<feature type="compositionally biased region" description="Low complexity" evidence="4">
    <location>
        <begin position="127"/>
        <end position="141"/>
    </location>
</feature>
<comment type="caution">
    <text evidence="6">The sequence shown here is derived from an EMBL/GenBank/DDBJ whole genome shotgun (WGS) entry which is preliminary data.</text>
</comment>
<keyword evidence="7" id="KW-1185">Reference proteome</keyword>
<keyword evidence="2 3" id="KW-0802">TPR repeat</keyword>
<evidence type="ECO:0000256" key="3">
    <source>
        <dbReference type="PROSITE-ProRule" id="PRU00339"/>
    </source>
</evidence>
<feature type="domain" description="Knr4/Smi1-like" evidence="5">
    <location>
        <begin position="177"/>
        <end position="309"/>
    </location>
</feature>
<evidence type="ECO:0000256" key="2">
    <source>
        <dbReference type="ARBA" id="ARBA00022803"/>
    </source>
</evidence>
<evidence type="ECO:0000256" key="4">
    <source>
        <dbReference type="SAM" id="MobiDB-lite"/>
    </source>
</evidence>
<dbReference type="InterPro" id="IPR011990">
    <property type="entry name" value="TPR-like_helical_dom_sf"/>
</dbReference>
<dbReference type="Proteomes" id="UP000192939">
    <property type="component" value="Unassembled WGS sequence"/>
</dbReference>
<evidence type="ECO:0000259" key="5">
    <source>
        <dbReference type="SMART" id="SM00860"/>
    </source>
</evidence>
<dbReference type="InterPro" id="IPR013105">
    <property type="entry name" value="TPR_2"/>
</dbReference>
<accession>A0ABY1M3R0</accession>
<feature type="region of interest" description="Disordered" evidence="4">
    <location>
        <begin position="117"/>
        <end position="145"/>
    </location>
</feature>
<evidence type="ECO:0000313" key="7">
    <source>
        <dbReference type="Proteomes" id="UP000192939"/>
    </source>
</evidence>
<dbReference type="Gene3D" id="1.25.40.10">
    <property type="entry name" value="Tetratricopeptide repeat domain"/>
    <property type="match status" value="1"/>
</dbReference>
<keyword evidence="1" id="KW-0677">Repeat</keyword>
<dbReference type="Pfam" id="PF07719">
    <property type="entry name" value="TPR_2"/>
    <property type="match status" value="1"/>
</dbReference>
<dbReference type="Pfam" id="PF09346">
    <property type="entry name" value="SMI1_KNR4"/>
    <property type="match status" value="1"/>
</dbReference>
<gene>
    <name evidence="6" type="ORF">SAMN02744124_03714</name>
</gene>
<name>A0ABY1M3R0_9BACL</name>
<dbReference type="EMBL" id="FXAE01000050">
    <property type="protein sequence ID" value="SMF56045.1"/>
    <property type="molecule type" value="Genomic_DNA"/>
</dbReference>
<reference evidence="6 7" key="1">
    <citation type="submission" date="2017-04" db="EMBL/GenBank/DDBJ databases">
        <authorList>
            <person name="Varghese N."/>
            <person name="Submissions S."/>
        </authorList>
    </citation>
    <scope>NUCLEOTIDE SEQUENCE [LARGE SCALE GENOMIC DNA]</scope>
    <source>
        <strain evidence="6 7">J12</strain>
    </source>
</reference>
<dbReference type="SMART" id="SM00028">
    <property type="entry name" value="TPR"/>
    <property type="match status" value="2"/>
</dbReference>
<dbReference type="InterPro" id="IPR019734">
    <property type="entry name" value="TPR_rpt"/>
</dbReference>
<feature type="repeat" description="TPR" evidence="3">
    <location>
        <begin position="69"/>
        <end position="102"/>
    </location>
</feature>
<dbReference type="SMART" id="SM00860">
    <property type="entry name" value="SMI1_KNR4"/>
    <property type="match status" value="1"/>
</dbReference>
<dbReference type="SUPFAM" id="SSF160631">
    <property type="entry name" value="SMI1/KNR4-like"/>
    <property type="match status" value="1"/>
</dbReference>
<dbReference type="InterPro" id="IPR037883">
    <property type="entry name" value="Knr4/Smi1-like_sf"/>
</dbReference>
<protein>
    <submittedName>
        <fullName evidence="6">Tetratricopeptide repeat-containing protein</fullName>
    </submittedName>
</protein>
<dbReference type="Gene3D" id="3.40.1580.10">
    <property type="entry name" value="SMI1/KNR4-like"/>
    <property type="match status" value="1"/>
</dbReference>
<evidence type="ECO:0000256" key="1">
    <source>
        <dbReference type="ARBA" id="ARBA00022737"/>
    </source>
</evidence>
<proteinExistence type="predicted"/>
<dbReference type="SUPFAM" id="SSF48452">
    <property type="entry name" value="TPR-like"/>
    <property type="match status" value="1"/>
</dbReference>
<dbReference type="RefSeq" id="WP_085279612.1">
    <property type="nucleotide sequence ID" value="NZ_FXAE01000050.1"/>
</dbReference>
<dbReference type="InterPro" id="IPR018958">
    <property type="entry name" value="Knr4/Smi1-like_dom"/>
</dbReference>
<sequence length="317" mass="35427">MREELLEQLQTWHEEDEYEKIVEAVTDIPEEERDYELISHLGRALNNLERYDEAVEQFLQIADEGQDDPLWHYRIGLAYYYLERYDEARTAFETADRLEPGDEDTLEFLSWIEEKTAASDTGDEEAAPASSASETVEAAGSEGEKIAAEPVVFEGDFDAEGFWDDDNPAAEKYVSAPPTDALVESVEESLVFRLPAFYVNLMKVHNGGIPRNRYFRSQTGETIEILGIMGIGREKPHSLCGAAGSRATIEREGYPEFGVVLCDTPSDTGVVMLDYRESTNVGEPEVVYVEKASKKVIPLAPNFEAFVRGLTGGATQE</sequence>
<organism evidence="6 7">
    <name type="scientific">Paenibacillus barengoltzii J12</name>
    <dbReference type="NCBI Taxonomy" id="935846"/>
    <lineage>
        <taxon>Bacteria</taxon>
        <taxon>Bacillati</taxon>
        <taxon>Bacillota</taxon>
        <taxon>Bacilli</taxon>
        <taxon>Bacillales</taxon>
        <taxon>Paenibacillaceae</taxon>
        <taxon>Paenibacillus</taxon>
    </lineage>
</organism>
<evidence type="ECO:0000313" key="6">
    <source>
        <dbReference type="EMBL" id="SMF56045.1"/>
    </source>
</evidence>
<dbReference type="PROSITE" id="PS50005">
    <property type="entry name" value="TPR"/>
    <property type="match status" value="1"/>
</dbReference>